<name>B0PAS9_9FIRM</name>
<dbReference type="AlphaFoldDB" id="B0PAS9"/>
<protein>
    <submittedName>
        <fullName evidence="1">Uncharacterized protein</fullName>
    </submittedName>
</protein>
<reference evidence="1" key="2">
    <citation type="submission" date="2013-09" db="EMBL/GenBank/DDBJ databases">
        <title>Draft genome sequence of Anaerotruncus colihominis(DSM 17241).</title>
        <authorList>
            <person name="Sudarsanam P."/>
            <person name="Ley R."/>
            <person name="Guruge J."/>
            <person name="Turnbaugh P.J."/>
            <person name="Mahowald M."/>
            <person name="Liep D."/>
            <person name="Gordon J."/>
        </authorList>
    </citation>
    <scope>NUCLEOTIDE SEQUENCE</scope>
    <source>
        <strain evidence="1">DSM 17241</strain>
    </source>
</reference>
<sequence length="83" mass="9352">MNPMQMMNVNNPVMQMMQMMRSGGNPMQILQQIASQNPKAVQAINLMHGKNSKQIRITVENMAKERGIDLKQMAQSLGINLPK</sequence>
<dbReference type="EMBL" id="ABGD02000014">
    <property type="protein sequence ID" value="EDS11259.1"/>
    <property type="molecule type" value="Genomic_DNA"/>
</dbReference>
<keyword evidence="2" id="KW-1185">Reference proteome</keyword>
<organism evidence="1 2">
    <name type="scientific">Anaerotruncus colihominis DSM 17241</name>
    <dbReference type="NCBI Taxonomy" id="445972"/>
    <lineage>
        <taxon>Bacteria</taxon>
        <taxon>Bacillati</taxon>
        <taxon>Bacillota</taxon>
        <taxon>Clostridia</taxon>
        <taxon>Eubacteriales</taxon>
        <taxon>Oscillospiraceae</taxon>
        <taxon>Anaerotruncus</taxon>
    </lineage>
</organism>
<accession>B0PAS9</accession>
<gene>
    <name evidence="1" type="ORF">ANACOL_01879</name>
</gene>
<dbReference type="RefSeq" id="WP_006875174.1">
    <property type="nucleotide sequence ID" value="NZ_DS544183.1"/>
</dbReference>
<dbReference type="HOGENOM" id="CLU_2535251_0_0_9"/>
<evidence type="ECO:0000313" key="1">
    <source>
        <dbReference type="EMBL" id="EDS11259.1"/>
    </source>
</evidence>
<reference evidence="1" key="1">
    <citation type="submission" date="2007-11" db="EMBL/GenBank/DDBJ databases">
        <authorList>
            <person name="Fulton L."/>
            <person name="Clifton S."/>
            <person name="Fulton B."/>
            <person name="Xu J."/>
            <person name="Minx P."/>
            <person name="Pepin K.H."/>
            <person name="Johnson M."/>
            <person name="Thiruvilangam P."/>
            <person name="Bhonagiri V."/>
            <person name="Nash W.E."/>
            <person name="Mardis E.R."/>
            <person name="Wilson R.K."/>
        </authorList>
    </citation>
    <scope>NUCLEOTIDE SEQUENCE [LARGE SCALE GENOMIC DNA]</scope>
    <source>
        <strain evidence="1">DSM 17241</strain>
    </source>
</reference>
<dbReference type="Proteomes" id="UP000003803">
    <property type="component" value="Unassembled WGS sequence"/>
</dbReference>
<comment type="caution">
    <text evidence="1">The sequence shown here is derived from an EMBL/GenBank/DDBJ whole genome shotgun (WGS) entry which is preliminary data.</text>
</comment>
<evidence type="ECO:0000313" key="2">
    <source>
        <dbReference type="Proteomes" id="UP000003803"/>
    </source>
</evidence>
<proteinExistence type="predicted"/>